<reference evidence="2" key="2">
    <citation type="submission" date="2020-09" db="EMBL/GenBank/DDBJ databases">
        <authorList>
            <person name="Sun Q."/>
            <person name="Zhou Y."/>
        </authorList>
    </citation>
    <scope>NUCLEOTIDE SEQUENCE</scope>
    <source>
        <strain evidence="2">CGMCC 4.7308</strain>
    </source>
</reference>
<gene>
    <name evidence="2" type="ORF">GCM10011594_21930</name>
</gene>
<organism evidence="2 3">
    <name type="scientific">Nakamurella endophytica</name>
    <dbReference type="NCBI Taxonomy" id="1748367"/>
    <lineage>
        <taxon>Bacteria</taxon>
        <taxon>Bacillati</taxon>
        <taxon>Actinomycetota</taxon>
        <taxon>Actinomycetes</taxon>
        <taxon>Nakamurellales</taxon>
        <taxon>Nakamurellaceae</taxon>
        <taxon>Nakamurella</taxon>
    </lineage>
</organism>
<proteinExistence type="predicted"/>
<keyword evidence="3" id="KW-1185">Reference proteome</keyword>
<dbReference type="Proteomes" id="UP000655208">
    <property type="component" value="Unassembled WGS sequence"/>
</dbReference>
<dbReference type="Gene3D" id="3.40.50.150">
    <property type="entry name" value="Vaccinia Virus protein VP39"/>
    <property type="match status" value="1"/>
</dbReference>
<dbReference type="InterPro" id="IPR029063">
    <property type="entry name" value="SAM-dependent_MTases_sf"/>
</dbReference>
<evidence type="ECO:0000256" key="1">
    <source>
        <dbReference type="SAM" id="Coils"/>
    </source>
</evidence>
<dbReference type="AlphaFoldDB" id="A0A917WFQ2"/>
<evidence type="ECO:0008006" key="4">
    <source>
        <dbReference type="Google" id="ProtNLM"/>
    </source>
</evidence>
<sequence>MTDNRSFAGQPTTVAGDYAENYYETYAGAPYSYEEPHWKRFFGEIADRLIELFEPATSYDAGCAKGLLVRELLARGVDARGGDISAHAIEGAPPGLAEHLEVKDLTEPFADRYDLVTCIEVLEHMASEDSEAAIANICAATDVVVLSTTPDGYEEPTHVNVRPPADWARSFARHGFFRRADVDASFVSPWAVVFARARMTPADVVGLYETALTPVLREVVAKRQALLSVQRDLDEQSGPAFRARDAALAELAAARAETDRLREELAAASRRVADETAPLHERIARDDEQIAALQAHLDALGAADLQAERMNRLAMADELVGLRAELAQVRVHAETSVAAAGRDAERLRAVVAALQDELDRTRDRATDAAAAVAAKEAEFRASASWRVGRAVLFPVRGVKPALRRLLRR</sequence>
<feature type="coiled-coil region" evidence="1">
    <location>
        <begin position="244"/>
        <end position="271"/>
    </location>
</feature>
<comment type="caution">
    <text evidence="2">The sequence shown here is derived from an EMBL/GenBank/DDBJ whole genome shotgun (WGS) entry which is preliminary data.</text>
</comment>
<keyword evidence="1" id="KW-0175">Coiled coil</keyword>
<feature type="coiled-coil region" evidence="1">
    <location>
        <begin position="337"/>
        <end position="371"/>
    </location>
</feature>
<evidence type="ECO:0000313" key="2">
    <source>
        <dbReference type="EMBL" id="GGM01495.1"/>
    </source>
</evidence>
<dbReference type="Pfam" id="PF13489">
    <property type="entry name" value="Methyltransf_23"/>
    <property type="match status" value="1"/>
</dbReference>
<name>A0A917WFQ2_9ACTN</name>
<protein>
    <recommendedName>
        <fullName evidence="4">Methyltransferase domain-containing protein</fullName>
    </recommendedName>
</protein>
<evidence type="ECO:0000313" key="3">
    <source>
        <dbReference type="Proteomes" id="UP000655208"/>
    </source>
</evidence>
<dbReference type="SUPFAM" id="SSF53335">
    <property type="entry name" value="S-adenosyl-L-methionine-dependent methyltransferases"/>
    <property type="match status" value="1"/>
</dbReference>
<accession>A0A917WFQ2</accession>
<dbReference type="RefSeq" id="WP_188941583.1">
    <property type="nucleotide sequence ID" value="NZ_BMNA01000004.1"/>
</dbReference>
<reference evidence="2" key="1">
    <citation type="journal article" date="2014" name="Int. J. Syst. Evol. Microbiol.">
        <title>Complete genome sequence of Corynebacterium casei LMG S-19264T (=DSM 44701T), isolated from a smear-ripened cheese.</title>
        <authorList>
            <consortium name="US DOE Joint Genome Institute (JGI-PGF)"/>
            <person name="Walter F."/>
            <person name="Albersmeier A."/>
            <person name="Kalinowski J."/>
            <person name="Ruckert C."/>
        </authorList>
    </citation>
    <scope>NUCLEOTIDE SEQUENCE</scope>
    <source>
        <strain evidence="2">CGMCC 4.7308</strain>
    </source>
</reference>
<dbReference type="EMBL" id="BMNA01000004">
    <property type="protein sequence ID" value="GGM01495.1"/>
    <property type="molecule type" value="Genomic_DNA"/>
</dbReference>